<sequence length="67" mass="7937">MINHKGTQKIKTERLILRRFKITDAKFMFNNWASDPEVTKYLSWPSHKELSTTKKIINLLSCIMNLN</sequence>
<dbReference type="Pfam" id="PF13302">
    <property type="entry name" value="Acetyltransf_3"/>
    <property type="match status" value="1"/>
</dbReference>
<feature type="domain" description="N-acetyltransferase" evidence="1">
    <location>
        <begin position="14"/>
        <end position="57"/>
    </location>
</feature>
<organism evidence="2 3">
    <name type="scientific">Halanaerobium saccharolyticum</name>
    <dbReference type="NCBI Taxonomy" id="43595"/>
    <lineage>
        <taxon>Bacteria</taxon>
        <taxon>Bacillati</taxon>
        <taxon>Bacillota</taxon>
        <taxon>Clostridia</taxon>
        <taxon>Halanaerobiales</taxon>
        <taxon>Halanaerobiaceae</taxon>
        <taxon>Halanaerobium</taxon>
    </lineage>
</organism>
<gene>
    <name evidence="2" type="ORF">C8C76_104131</name>
</gene>
<protein>
    <submittedName>
        <fullName evidence="2">Acetyltransferase (GNAT) family protein</fullName>
    </submittedName>
</protein>
<evidence type="ECO:0000313" key="3">
    <source>
        <dbReference type="Proteomes" id="UP000244089"/>
    </source>
</evidence>
<evidence type="ECO:0000313" key="2">
    <source>
        <dbReference type="EMBL" id="PTW01777.1"/>
    </source>
</evidence>
<evidence type="ECO:0000259" key="1">
    <source>
        <dbReference type="Pfam" id="PF13302"/>
    </source>
</evidence>
<dbReference type="AlphaFoldDB" id="A0A2T5RPN5"/>
<dbReference type="InterPro" id="IPR016181">
    <property type="entry name" value="Acyl_CoA_acyltransferase"/>
</dbReference>
<dbReference type="EMBL" id="QAXS01000004">
    <property type="protein sequence ID" value="PTW01777.1"/>
    <property type="molecule type" value="Genomic_DNA"/>
</dbReference>
<dbReference type="GO" id="GO:0016747">
    <property type="term" value="F:acyltransferase activity, transferring groups other than amino-acyl groups"/>
    <property type="evidence" value="ECO:0007669"/>
    <property type="project" value="InterPro"/>
</dbReference>
<reference evidence="2 3" key="1">
    <citation type="submission" date="2018-04" db="EMBL/GenBank/DDBJ databases">
        <title>Subsurface microbial communities from deep shales in Ohio and West Virginia, USA.</title>
        <authorList>
            <person name="Wrighton K."/>
        </authorList>
    </citation>
    <scope>NUCLEOTIDE SEQUENCE [LARGE SCALE GENOMIC DNA]</scope>
    <source>
        <strain evidence="2 3">WC1</strain>
    </source>
</reference>
<accession>A0A2T5RPN5</accession>
<keyword evidence="2" id="KW-0808">Transferase</keyword>
<comment type="caution">
    <text evidence="2">The sequence shown here is derived from an EMBL/GenBank/DDBJ whole genome shotgun (WGS) entry which is preliminary data.</text>
</comment>
<dbReference type="InterPro" id="IPR000182">
    <property type="entry name" value="GNAT_dom"/>
</dbReference>
<dbReference type="RefSeq" id="WP_258222410.1">
    <property type="nucleotide sequence ID" value="NZ_QAXS01000004.1"/>
</dbReference>
<proteinExistence type="predicted"/>
<dbReference type="Gene3D" id="3.40.630.30">
    <property type="match status" value="1"/>
</dbReference>
<dbReference type="SUPFAM" id="SSF55729">
    <property type="entry name" value="Acyl-CoA N-acyltransferases (Nat)"/>
    <property type="match status" value="1"/>
</dbReference>
<name>A0A2T5RPN5_9FIRM</name>
<dbReference type="Proteomes" id="UP000244089">
    <property type="component" value="Unassembled WGS sequence"/>
</dbReference>